<keyword evidence="1" id="KW-0614">Plasmid</keyword>
<organism evidence="1">
    <name type="scientific">Vibrio alginolyticus</name>
    <dbReference type="NCBI Taxonomy" id="663"/>
    <lineage>
        <taxon>Bacteria</taxon>
        <taxon>Pseudomonadati</taxon>
        <taxon>Pseudomonadota</taxon>
        <taxon>Gammaproteobacteria</taxon>
        <taxon>Vibrionales</taxon>
        <taxon>Vibrionaceae</taxon>
        <taxon>Vibrio</taxon>
    </lineage>
</organism>
<geneLocation type="plasmid" evidence="1">
    <name>pVAS19</name>
</geneLocation>
<reference evidence="1" key="1">
    <citation type="submission" date="2016-10" db="EMBL/GenBank/DDBJ databases">
        <title>Evolution and Comparative Genomics of Conjugative MDR Plasmids in Vibrio species.</title>
        <authorList>
            <person name="Li R."/>
            <person name="Ye L."/>
            <person name="Wong M.Ho.Yin."/>
            <person name="Zheng Z."/>
            <person name="Chan E.Wai.Chi."/>
            <person name="Chen S."/>
        </authorList>
    </citation>
    <scope>NUCLEOTIDE SEQUENCE</scope>
    <source>
        <plasmid evidence="1">pVAS19</plasmid>
    </source>
</reference>
<dbReference type="AlphaFoldDB" id="A0A1P8DNV9"/>
<name>A0A1P8DNV9_VIBAL</name>
<accession>A0A1P8DNV9</accession>
<dbReference type="EMBL" id="KX957968">
    <property type="protein sequence ID" value="APU90816.1"/>
    <property type="molecule type" value="Genomic_DNA"/>
</dbReference>
<protein>
    <submittedName>
        <fullName evidence="1">Uncharacterized protein</fullName>
    </submittedName>
</protein>
<sequence>MALLVQRSCLIRVSCQFAVSLVGQSFVERAFCSFDRSKFNVVFIRIMVSIRLTSFGAWVCVKV</sequence>
<evidence type="ECO:0000313" key="1">
    <source>
        <dbReference type="EMBL" id="APU90816.1"/>
    </source>
</evidence>
<proteinExistence type="predicted"/>